<feature type="domain" description="APS kinase" evidence="7">
    <location>
        <begin position="2"/>
        <end position="117"/>
    </location>
</feature>
<dbReference type="InterPro" id="IPR002891">
    <property type="entry name" value="APS"/>
</dbReference>
<dbReference type="GO" id="GO:0004020">
    <property type="term" value="F:adenylylsulfate kinase activity"/>
    <property type="evidence" value="ECO:0007669"/>
    <property type="project" value="UniProtKB-EC"/>
</dbReference>
<keyword evidence="2 6" id="KW-0808">Transferase</keyword>
<dbReference type="NCBIfam" id="NF003013">
    <property type="entry name" value="PRK03846.1"/>
    <property type="match status" value="1"/>
</dbReference>
<evidence type="ECO:0000256" key="5">
    <source>
        <dbReference type="ARBA" id="ARBA00022840"/>
    </source>
</evidence>
<organism evidence="8 9">
    <name type="scientific">Elliptochloris bilobata</name>
    <dbReference type="NCBI Taxonomy" id="381761"/>
    <lineage>
        <taxon>Eukaryota</taxon>
        <taxon>Viridiplantae</taxon>
        <taxon>Chlorophyta</taxon>
        <taxon>core chlorophytes</taxon>
        <taxon>Trebouxiophyceae</taxon>
        <taxon>Trebouxiophyceae incertae sedis</taxon>
        <taxon>Elliptochloris clade</taxon>
        <taxon>Elliptochloris</taxon>
    </lineage>
</organism>
<name>A0AAW1QC22_9CHLO</name>
<dbReference type="GO" id="GO:0005524">
    <property type="term" value="F:ATP binding"/>
    <property type="evidence" value="ECO:0007669"/>
    <property type="project" value="UniProtKB-KW"/>
</dbReference>
<dbReference type="GO" id="GO:0000103">
    <property type="term" value="P:sulfate assimilation"/>
    <property type="evidence" value="ECO:0007669"/>
    <property type="project" value="InterPro"/>
</dbReference>
<dbReference type="InterPro" id="IPR059117">
    <property type="entry name" value="APS_kinase_dom"/>
</dbReference>
<evidence type="ECO:0000256" key="4">
    <source>
        <dbReference type="ARBA" id="ARBA00022777"/>
    </source>
</evidence>
<gene>
    <name evidence="8" type="ORF">WJX81_001587</name>
</gene>
<accession>A0AAW1QC22</accession>
<evidence type="ECO:0000313" key="9">
    <source>
        <dbReference type="Proteomes" id="UP001445335"/>
    </source>
</evidence>
<comment type="caution">
    <text evidence="8">The sequence shown here is derived from an EMBL/GenBank/DDBJ whole genome shotgun (WGS) entry which is preliminary data.</text>
</comment>
<keyword evidence="5 6" id="KW-0067">ATP-binding</keyword>
<dbReference type="Gene3D" id="3.40.50.300">
    <property type="entry name" value="P-loop containing nucleotide triphosphate hydrolases"/>
    <property type="match status" value="1"/>
</dbReference>
<dbReference type="SUPFAM" id="SSF52540">
    <property type="entry name" value="P-loop containing nucleoside triphosphate hydrolases"/>
    <property type="match status" value="1"/>
</dbReference>
<dbReference type="EMBL" id="JALJOU010000130">
    <property type="protein sequence ID" value="KAK9819088.1"/>
    <property type="molecule type" value="Genomic_DNA"/>
</dbReference>
<dbReference type="AlphaFoldDB" id="A0AAW1QC22"/>
<evidence type="ECO:0000256" key="3">
    <source>
        <dbReference type="ARBA" id="ARBA00022741"/>
    </source>
</evidence>
<feature type="non-terminal residue" evidence="8">
    <location>
        <position position="1"/>
    </location>
</feature>
<evidence type="ECO:0000259" key="7">
    <source>
        <dbReference type="Pfam" id="PF01583"/>
    </source>
</evidence>
<evidence type="ECO:0000256" key="1">
    <source>
        <dbReference type="ARBA" id="ARBA00012121"/>
    </source>
</evidence>
<keyword evidence="3 6" id="KW-0547">Nucleotide-binding</keyword>
<keyword evidence="4 6" id="KW-0418">Kinase</keyword>
<dbReference type="Pfam" id="PF01583">
    <property type="entry name" value="APS_kinase"/>
    <property type="match status" value="1"/>
</dbReference>
<reference evidence="8 9" key="1">
    <citation type="journal article" date="2024" name="Nat. Commun.">
        <title>Phylogenomics reveals the evolutionary origins of lichenization in chlorophyte algae.</title>
        <authorList>
            <person name="Puginier C."/>
            <person name="Libourel C."/>
            <person name="Otte J."/>
            <person name="Skaloud P."/>
            <person name="Haon M."/>
            <person name="Grisel S."/>
            <person name="Petersen M."/>
            <person name="Berrin J.G."/>
            <person name="Delaux P.M."/>
            <person name="Dal Grande F."/>
            <person name="Keller J."/>
        </authorList>
    </citation>
    <scope>NUCLEOTIDE SEQUENCE [LARGE SCALE GENOMIC DNA]</scope>
    <source>
        <strain evidence="8 9">SAG 245.80</strain>
    </source>
</reference>
<evidence type="ECO:0000256" key="2">
    <source>
        <dbReference type="ARBA" id="ARBA00022679"/>
    </source>
</evidence>
<dbReference type="Proteomes" id="UP001445335">
    <property type="component" value="Unassembled WGS sequence"/>
</dbReference>
<keyword evidence="9" id="KW-1185">Reference proteome</keyword>
<dbReference type="EC" id="2.7.1.25" evidence="1 6"/>
<evidence type="ECO:0000256" key="6">
    <source>
        <dbReference type="RuleBase" id="RU004347"/>
    </source>
</evidence>
<comment type="pathway">
    <text evidence="6">Sulfur metabolism; hydrogen sulfide biosynthesis; sulfite from sulfate: step 2/3.</text>
</comment>
<dbReference type="CDD" id="cd02027">
    <property type="entry name" value="APSK"/>
    <property type="match status" value="1"/>
</dbReference>
<protein>
    <recommendedName>
        <fullName evidence="1 6">Adenylyl-sulfate kinase</fullName>
        <ecNumber evidence="1 6">2.7.1.25</ecNumber>
    </recommendedName>
</protein>
<proteinExistence type="inferred from homology"/>
<dbReference type="NCBIfam" id="TIGR00455">
    <property type="entry name" value="apsK"/>
    <property type="match status" value="1"/>
</dbReference>
<dbReference type="PANTHER" id="PTHR11055:SF1">
    <property type="entry name" value="PAPS SYNTHETASE, ISOFORM D"/>
    <property type="match status" value="1"/>
</dbReference>
<comment type="function">
    <text evidence="6">Catalyzes the synthesis of activated sulfate.</text>
</comment>
<dbReference type="InterPro" id="IPR027417">
    <property type="entry name" value="P-loop_NTPase"/>
</dbReference>
<sequence>TLLDGDNVRHGLNCNLGFSAEDREENVRRIGEVAKLMVEAGLVTLASFISPYRADRDRVRARQKPRDFIEIYMKVPLEVCEERDCKGLYKLARAGKIKGFTGVDDPYEEPENPEVVLEARRADGSLSSPEEMAAQIMCYLEGHGYLRAPLSNNAVKAPLRLERLERLVAVPEAV</sequence>
<comment type="similarity">
    <text evidence="6">Belongs to the APS kinase family.</text>
</comment>
<dbReference type="PANTHER" id="PTHR11055">
    <property type="entry name" value="BIFUNCTIONAL 3'-PHOSPHOADENOSINE 5'-PHOSPHOSULFATE SYNTHASE"/>
    <property type="match status" value="1"/>
</dbReference>
<comment type="catalytic activity">
    <reaction evidence="6">
        <text>adenosine 5'-phosphosulfate + ATP = 3'-phosphoadenylyl sulfate + ADP + H(+)</text>
        <dbReference type="Rhea" id="RHEA:24152"/>
        <dbReference type="ChEBI" id="CHEBI:15378"/>
        <dbReference type="ChEBI" id="CHEBI:30616"/>
        <dbReference type="ChEBI" id="CHEBI:58243"/>
        <dbReference type="ChEBI" id="CHEBI:58339"/>
        <dbReference type="ChEBI" id="CHEBI:456216"/>
        <dbReference type="EC" id="2.7.1.25"/>
    </reaction>
</comment>
<evidence type="ECO:0000313" key="8">
    <source>
        <dbReference type="EMBL" id="KAK9819088.1"/>
    </source>
</evidence>